<accession>A0ABW8ESD9</accession>
<dbReference type="Gene3D" id="3.40.50.20">
    <property type="match status" value="1"/>
</dbReference>
<organism evidence="3 4">
    <name type="scientific">Herbaspirillum chlorophenolicum</name>
    <dbReference type="NCBI Taxonomy" id="211589"/>
    <lineage>
        <taxon>Bacteria</taxon>
        <taxon>Pseudomonadati</taxon>
        <taxon>Pseudomonadota</taxon>
        <taxon>Betaproteobacteria</taxon>
        <taxon>Burkholderiales</taxon>
        <taxon>Oxalobacteraceae</taxon>
        <taxon>Herbaspirillum</taxon>
    </lineage>
</organism>
<evidence type="ECO:0000259" key="2">
    <source>
        <dbReference type="Pfam" id="PF17836"/>
    </source>
</evidence>
<gene>
    <name evidence="3" type="ORF">ACIPEN_00590</name>
</gene>
<keyword evidence="4" id="KW-1185">Reference proteome</keyword>
<dbReference type="Proteomes" id="UP001617427">
    <property type="component" value="Unassembled WGS sequence"/>
</dbReference>
<evidence type="ECO:0000313" key="4">
    <source>
        <dbReference type="Proteomes" id="UP001617427"/>
    </source>
</evidence>
<dbReference type="RefSeq" id="WP_402697937.1">
    <property type="nucleotide sequence ID" value="NZ_JBIUZV010000001.1"/>
</dbReference>
<dbReference type="CDD" id="cd03360">
    <property type="entry name" value="LbH_AT_putative"/>
    <property type="match status" value="1"/>
</dbReference>
<reference evidence="3 4" key="1">
    <citation type="submission" date="2024-10" db="EMBL/GenBank/DDBJ databases">
        <title>The Natural Products Discovery Center: Release of the First 8490 Sequenced Strains for Exploring Actinobacteria Biosynthetic Diversity.</title>
        <authorList>
            <person name="Kalkreuter E."/>
            <person name="Kautsar S.A."/>
            <person name="Yang D."/>
            <person name="Bader C.D."/>
            <person name="Teijaro C.N."/>
            <person name="Fluegel L."/>
            <person name="Davis C.M."/>
            <person name="Simpson J.R."/>
            <person name="Lauterbach L."/>
            <person name="Steele A.D."/>
            <person name="Gui C."/>
            <person name="Meng S."/>
            <person name="Li G."/>
            <person name="Viehrig K."/>
            <person name="Ye F."/>
            <person name="Su P."/>
            <person name="Kiefer A.F."/>
            <person name="Nichols A."/>
            <person name="Cepeda A.J."/>
            <person name="Yan W."/>
            <person name="Fan B."/>
            <person name="Jiang Y."/>
            <person name="Adhikari A."/>
            <person name="Zheng C.-J."/>
            <person name="Schuster L."/>
            <person name="Cowan T.M."/>
            <person name="Smanski M.J."/>
            <person name="Chevrette M.G."/>
            <person name="De Carvalho L.P.S."/>
            <person name="Shen B."/>
        </authorList>
    </citation>
    <scope>NUCLEOTIDE SEQUENCE [LARGE SCALE GENOMIC DNA]</scope>
    <source>
        <strain evidence="3 4">NPDC087045</strain>
    </source>
</reference>
<dbReference type="InterPro" id="IPR050179">
    <property type="entry name" value="Trans_hexapeptide_repeat"/>
</dbReference>
<comment type="caution">
    <text evidence="3">The sequence shown here is derived from an EMBL/GenBank/DDBJ whole genome shotgun (WGS) entry which is preliminary data.</text>
</comment>
<evidence type="ECO:0000256" key="1">
    <source>
        <dbReference type="ARBA" id="ARBA00007274"/>
    </source>
</evidence>
<protein>
    <submittedName>
        <fullName evidence="3">Acetyltransferase</fullName>
    </submittedName>
</protein>
<sequence length="205" mass="20720">MSALLLVGAGGHCRACIDVIESTSQYRIAGVVERDGVAALEKIAYPLLGSDDDLPQLLAQYPAALVTVGQIRSSAVRMRLFESLKALGAELPVVVSAHAYCAATASVGAGTIIMHGALVNAHAQIGENCIINSQALVEHDAVVESHCHVSTGARINGGVHVGAGSFIGSGAVVREGVRIGAGCIIGAGAIVLNDPPPGTTVRGIA</sequence>
<dbReference type="Pfam" id="PF17836">
    <property type="entry name" value="PglD_N"/>
    <property type="match status" value="1"/>
</dbReference>
<dbReference type="PANTHER" id="PTHR43300">
    <property type="entry name" value="ACETYLTRANSFERASE"/>
    <property type="match status" value="1"/>
</dbReference>
<dbReference type="NCBIfam" id="TIGR03570">
    <property type="entry name" value="NeuD_NnaD"/>
    <property type="match status" value="1"/>
</dbReference>
<feature type="domain" description="PglD N-terminal" evidence="2">
    <location>
        <begin position="4"/>
        <end position="83"/>
    </location>
</feature>
<dbReference type="Pfam" id="PF00132">
    <property type="entry name" value="Hexapep"/>
    <property type="match status" value="2"/>
</dbReference>
<dbReference type="InterPro" id="IPR041561">
    <property type="entry name" value="PglD_N"/>
</dbReference>
<dbReference type="EMBL" id="JBIUZV010000001">
    <property type="protein sequence ID" value="MFJ3044300.1"/>
    <property type="molecule type" value="Genomic_DNA"/>
</dbReference>
<dbReference type="PANTHER" id="PTHR43300:SF7">
    <property type="entry name" value="UDP-N-ACETYLBACILLOSAMINE N-ACETYLTRANSFERASE"/>
    <property type="match status" value="1"/>
</dbReference>
<proteinExistence type="inferred from homology"/>
<dbReference type="InterPro" id="IPR020019">
    <property type="entry name" value="AcTrfase_PglD-like"/>
</dbReference>
<evidence type="ECO:0000313" key="3">
    <source>
        <dbReference type="EMBL" id="MFJ3044300.1"/>
    </source>
</evidence>
<dbReference type="SUPFAM" id="SSF51161">
    <property type="entry name" value="Trimeric LpxA-like enzymes"/>
    <property type="match status" value="1"/>
</dbReference>
<dbReference type="InterPro" id="IPR011004">
    <property type="entry name" value="Trimer_LpxA-like_sf"/>
</dbReference>
<dbReference type="InterPro" id="IPR001451">
    <property type="entry name" value="Hexapep"/>
</dbReference>
<dbReference type="Gene3D" id="2.160.10.10">
    <property type="entry name" value="Hexapeptide repeat proteins"/>
    <property type="match status" value="1"/>
</dbReference>
<name>A0ABW8ESD9_9BURK</name>
<comment type="similarity">
    <text evidence="1">Belongs to the transferase hexapeptide repeat family.</text>
</comment>